<dbReference type="Gene3D" id="1.10.30.50">
    <property type="match status" value="1"/>
</dbReference>
<dbReference type="InterPro" id="IPR003615">
    <property type="entry name" value="HNH_nuc"/>
</dbReference>
<accession>A0A1S2VBJ0</accession>
<reference evidence="2 3" key="1">
    <citation type="submission" date="2016-10" db="EMBL/GenBank/DDBJ databases">
        <title>Arsenicibacter rosenii gen. nov., sp. nov., an efficient arsenic-methylating bacterium isolated from an arsenic-contaminated paddy soil.</title>
        <authorList>
            <person name="Huang K."/>
        </authorList>
    </citation>
    <scope>NUCLEOTIDE SEQUENCE [LARGE SCALE GENOMIC DNA]</scope>
    <source>
        <strain evidence="2 3">SM-1</strain>
    </source>
</reference>
<dbReference type="OrthoDB" id="489287at2"/>
<dbReference type="AlphaFoldDB" id="A0A1S2VBJ0"/>
<dbReference type="Proteomes" id="UP000181790">
    <property type="component" value="Unassembled WGS sequence"/>
</dbReference>
<sequence>MELPYSDIIAVQSLSRVFKETTNSYKFYWFLAILDQLRKTGETRIAMSDLSLQMMASVWYPLDYYKLSFGSQDQFREIAKFISSHLDVNTRKNAPDLIEQLRIGLSEAELTVVYQRVKSLLRWVPFRFIRPFFDQETKGLPDGHVNNETVRLANQSVKAPYWFDGDYIVIHDVWAQYFQQYQYILRGFIHWHLVRFLQKNNPNVSALSEKLERPVDRDFKTARPFWTAYLAQNPGLPCIYSNQPVTKANLSIDHYLPFSFVAHDQLWNLVPTTKAVNSAKNDRLPDTDSYFQKFARLQFDAFQFFANAGDEKKLEDYSIAFRESTEGIKQHSFEWFQERLGHVIMPQLQTAQNMGFSYPFIYQKS</sequence>
<proteinExistence type="predicted"/>
<evidence type="ECO:0000313" key="2">
    <source>
        <dbReference type="EMBL" id="OIN56101.1"/>
    </source>
</evidence>
<dbReference type="RefSeq" id="WP_071506233.1">
    <property type="nucleotide sequence ID" value="NZ_MORL01000028.1"/>
</dbReference>
<evidence type="ECO:0000313" key="3">
    <source>
        <dbReference type="Proteomes" id="UP000181790"/>
    </source>
</evidence>
<keyword evidence="3" id="KW-1185">Reference proteome</keyword>
<comment type="caution">
    <text evidence="2">The sequence shown here is derived from an EMBL/GenBank/DDBJ whole genome shotgun (WGS) entry which is preliminary data.</text>
</comment>
<feature type="domain" description="HNH nuclease" evidence="1">
    <location>
        <begin position="238"/>
        <end position="285"/>
    </location>
</feature>
<evidence type="ECO:0000259" key="1">
    <source>
        <dbReference type="Pfam" id="PF13395"/>
    </source>
</evidence>
<protein>
    <recommendedName>
        <fullName evidence="1">HNH nuclease domain-containing protein</fullName>
    </recommendedName>
</protein>
<organism evidence="2 3">
    <name type="scientific">Arsenicibacter rosenii</name>
    <dbReference type="NCBI Taxonomy" id="1750698"/>
    <lineage>
        <taxon>Bacteria</taxon>
        <taxon>Pseudomonadati</taxon>
        <taxon>Bacteroidota</taxon>
        <taxon>Cytophagia</taxon>
        <taxon>Cytophagales</taxon>
        <taxon>Spirosomataceae</taxon>
        <taxon>Arsenicibacter</taxon>
    </lineage>
</organism>
<dbReference type="Pfam" id="PF13395">
    <property type="entry name" value="HNH_4"/>
    <property type="match status" value="1"/>
</dbReference>
<gene>
    <name evidence="2" type="ORF">BLX24_26375</name>
</gene>
<name>A0A1S2VBJ0_9BACT</name>
<dbReference type="EMBL" id="MORL01000028">
    <property type="protein sequence ID" value="OIN56101.1"/>
    <property type="molecule type" value="Genomic_DNA"/>
</dbReference>